<dbReference type="InterPro" id="IPR009100">
    <property type="entry name" value="AcylCoA_DH/oxidase_NM_dom_sf"/>
</dbReference>
<dbReference type="InterPro" id="IPR046373">
    <property type="entry name" value="Acyl-CoA_Oxase/DH_mid-dom_sf"/>
</dbReference>
<name>A0ABM7SPT4_9MYCO</name>
<comment type="cofactor">
    <cofactor evidence="1 6">
        <name>FAD</name>
        <dbReference type="ChEBI" id="CHEBI:57692"/>
    </cofactor>
</comment>
<dbReference type="Gene3D" id="1.20.140.10">
    <property type="entry name" value="Butyryl-CoA Dehydrogenase, subunit A, domain 3"/>
    <property type="match status" value="1"/>
</dbReference>
<dbReference type="EMBL" id="AP024828">
    <property type="protein sequence ID" value="BCZ21747.1"/>
    <property type="molecule type" value="Genomic_DNA"/>
</dbReference>
<evidence type="ECO:0000256" key="6">
    <source>
        <dbReference type="RuleBase" id="RU362125"/>
    </source>
</evidence>
<evidence type="ECO:0000256" key="5">
    <source>
        <dbReference type="ARBA" id="ARBA00023002"/>
    </source>
</evidence>
<evidence type="ECO:0000256" key="1">
    <source>
        <dbReference type="ARBA" id="ARBA00001974"/>
    </source>
</evidence>
<evidence type="ECO:0000313" key="11">
    <source>
        <dbReference type="Proteomes" id="UP000826012"/>
    </source>
</evidence>
<comment type="similarity">
    <text evidence="2 6">Belongs to the acyl-CoA dehydrogenase family.</text>
</comment>
<dbReference type="InterPro" id="IPR006091">
    <property type="entry name" value="Acyl-CoA_Oxase/DH_mid-dom"/>
</dbReference>
<dbReference type="Gene3D" id="1.10.540.10">
    <property type="entry name" value="Acyl-CoA dehydrogenase/oxidase, N-terminal domain"/>
    <property type="match status" value="1"/>
</dbReference>
<organism evidence="10 11">
    <name type="scientific">Mycobacterium senriense</name>
    <dbReference type="NCBI Taxonomy" id="2775496"/>
    <lineage>
        <taxon>Bacteria</taxon>
        <taxon>Bacillati</taxon>
        <taxon>Actinomycetota</taxon>
        <taxon>Actinomycetes</taxon>
        <taxon>Mycobacteriales</taxon>
        <taxon>Mycobacteriaceae</taxon>
        <taxon>Mycobacterium</taxon>
        <taxon>Mycobacterium avium complex (MAC)</taxon>
    </lineage>
</organism>
<dbReference type="InterPro" id="IPR052161">
    <property type="entry name" value="Mycobact_Acyl-CoA_DH"/>
</dbReference>
<dbReference type="Pfam" id="PF02770">
    <property type="entry name" value="Acyl-CoA_dh_M"/>
    <property type="match status" value="1"/>
</dbReference>
<dbReference type="SUPFAM" id="SSF47203">
    <property type="entry name" value="Acyl-CoA dehydrogenase C-terminal domain-like"/>
    <property type="match status" value="1"/>
</dbReference>
<keyword evidence="3 6" id="KW-0285">Flavoprotein</keyword>
<evidence type="ECO:0000256" key="2">
    <source>
        <dbReference type="ARBA" id="ARBA00009347"/>
    </source>
</evidence>
<dbReference type="SUPFAM" id="SSF56645">
    <property type="entry name" value="Acyl-CoA dehydrogenase NM domain-like"/>
    <property type="match status" value="1"/>
</dbReference>
<evidence type="ECO:0000313" key="10">
    <source>
        <dbReference type="EMBL" id="BCZ21747.1"/>
    </source>
</evidence>
<evidence type="ECO:0000259" key="9">
    <source>
        <dbReference type="Pfam" id="PF02771"/>
    </source>
</evidence>
<gene>
    <name evidence="10" type="ORF">MTY59_16020</name>
</gene>
<evidence type="ECO:0000259" key="8">
    <source>
        <dbReference type="Pfam" id="PF02770"/>
    </source>
</evidence>
<reference evidence="10 11" key="1">
    <citation type="submission" date="2021-07" db="EMBL/GenBank/DDBJ databases">
        <title>Complete genome sequence of nontuberculous Mycobacterium sp. TY59.</title>
        <authorList>
            <person name="Fukushima K."/>
        </authorList>
    </citation>
    <scope>NUCLEOTIDE SEQUENCE [LARGE SCALE GENOMIC DNA]</scope>
    <source>
        <strain evidence="10 11">TY59</strain>
    </source>
</reference>
<evidence type="ECO:0000259" key="7">
    <source>
        <dbReference type="Pfam" id="PF00441"/>
    </source>
</evidence>
<dbReference type="InterPro" id="IPR036250">
    <property type="entry name" value="AcylCo_DH-like_C"/>
</dbReference>
<dbReference type="PANTHER" id="PTHR43292">
    <property type="entry name" value="ACYL-COA DEHYDROGENASE"/>
    <property type="match status" value="1"/>
</dbReference>
<dbReference type="RefSeq" id="WP_221045181.1">
    <property type="nucleotide sequence ID" value="NZ_AP024828.1"/>
</dbReference>
<keyword evidence="11" id="KW-1185">Reference proteome</keyword>
<dbReference type="Gene3D" id="2.40.110.10">
    <property type="entry name" value="Butyryl-CoA Dehydrogenase, subunit A, domain 2"/>
    <property type="match status" value="1"/>
</dbReference>
<dbReference type="InterPro" id="IPR009075">
    <property type="entry name" value="AcylCo_DH/oxidase_C"/>
</dbReference>
<dbReference type="InterPro" id="IPR037069">
    <property type="entry name" value="AcylCoA_DH/ox_N_sf"/>
</dbReference>
<feature type="domain" description="Acyl-CoA oxidase/dehydrogenase middle" evidence="8">
    <location>
        <begin position="123"/>
        <end position="213"/>
    </location>
</feature>
<dbReference type="PANTHER" id="PTHR43292:SF3">
    <property type="entry name" value="ACYL-COA DEHYDROGENASE FADE29"/>
    <property type="match status" value="1"/>
</dbReference>
<evidence type="ECO:0000256" key="3">
    <source>
        <dbReference type="ARBA" id="ARBA00022630"/>
    </source>
</evidence>
<accession>A0ABM7SPT4</accession>
<dbReference type="Proteomes" id="UP000826012">
    <property type="component" value="Chromosome"/>
</dbReference>
<sequence length="375" mass="40574">MEVREFRAGVRAWIEEVGEPLVPAIEDQSVRSAGAQLDHQLRLQRLLFDAGWMRCGWPTRLGGLGGSPMLRAVLGEELTSRALVHTTSWSMHEVLGPAVGEFGPAELVEEIFPRLLRGEEFWCQGFSEPDAGSDLGSMRTTARPCGGGWVINGEKLWTSWAHHATRCVVLARTGDAGSRGISAFLVDMDTPGVTASPLETMAGVDEFCSTSFVDVEVPAQRLLGEPNAGWRVAQFILACERGAIFWQRGGWLAHHLGLLLDGAVDGAAASTLGEAYQLLWAFRATSKNTQDRIAAGDLPGPEASVDKIMIAAADQAVFDAARELLRGGMETGDTARSRAWRREWAYSRAATIYGGTSEIQKDIVASRLLGLPRSA</sequence>
<feature type="domain" description="Acyl-CoA dehydrogenase/oxidase C-terminal" evidence="7">
    <location>
        <begin position="227"/>
        <end position="369"/>
    </location>
</feature>
<keyword evidence="5 6" id="KW-0560">Oxidoreductase</keyword>
<dbReference type="InterPro" id="IPR013786">
    <property type="entry name" value="AcylCoA_DH/ox_N"/>
</dbReference>
<keyword evidence="4 6" id="KW-0274">FAD</keyword>
<feature type="domain" description="Acyl-CoA dehydrogenase/oxidase N-terminal" evidence="9">
    <location>
        <begin position="2"/>
        <end position="119"/>
    </location>
</feature>
<protein>
    <submittedName>
        <fullName evidence="10">Acyl-CoA dehydrogenase</fullName>
    </submittedName>
</protein>
<evidence type="ECO:0000256" key="4">
    <source>
        <dbReference type="ARBA" id="ARBA00022827"/>
    </source>
</evidence>
<dbReference type="Pfam" id="PF00441">
    <property type="entry name" value="Acyl-CoA_dh_1"/>
    <property type="match status" value="1"/>
</dbReference>
<dbReference type="Pfam" id="PF02771">
    <property type="entry name" value="Acyl-CoA_dh_N"/>
    <property type="match status" value="1"/>
</dbReference>
<proteinExistence type="inferred from homology"/>